<comment type="caution">
    <text evidence="8">The sequence shown here is derived from an EMBL/GenBank/DDBJ whole genome shotgun (WGS) entry which is preliminary data.</text>
</comment>
<dbReference type="InterPro" id="IPR039261">
    <property type="entry name" value="FNR_nucleotide-bd"/>
</dbReference>
<dbReference type="GO" id="GO:0010181">
    <property type="term" value="F:FMN binding"/>
    <property type="evidence" value="ECO:0007669"/>
    <property type="project" value="TreeGrafter"/>
</dbReference>
<keyword evidence="9" id="KW-1185">Reference proteome</keyword>
<dbReference type="InterPro" id="IPR001709">
    <property type="entry name" value="Flavoprot_Pyr_Nucl_cyt_Rdtase"/>
</dbReference>
<evidence type="ECO:0000256" key="1">
    <source>
        <dbReference type="ARBA" id="ARBA00001917"/>
    </source>
</evidence>
<dbReference type="Gene3D" id="3.40.50.80">
    <property type="entry name" value="Nucleotide-binding domain of ferredoxin-NADP reductase (FNR) module"/>
    <property type="match status" value="1"/>
</dbReference>
<keyword evidence="5" id="KW-0274">FAD</keyword>
<dbReference type="PANTHER" id="PTHR19384">
    <property type="entry name" value="NITRIC OXIDE SYNTHASE-RELATED"/>
    <property type="match status" value="1"/>
</dbReference>
<feature type="domain" description="Oxidoreductase FAD/NAD(P)-binding" evidence="7">
    <location>
        <begin position="39"/>
        <end position="149"/>
    </location>
</feature>
<protein>
    <submittedName>
        <fullName evidence="8">Oxidoreductase-protein</fullName>
    </submittedName>
</protein>
<dbReference type="InterPro" id="IPR001433">
    <property type="entry name" value="OxRdtase_FAD/NAD-bd"/>
</dbReference>
<proteinExistence type="predicted"/>
<evidence type="ECO:0000256" key="2">
    <source>
        <dbReference type="ARBA" id="ARBA00001974"/>
    </source>
</evidence>
<dbReference type="PANTHER" id="PTHR19384:SF128">
    <property type="entry name" value="NADPH OXIDOREDUCTASE A"/>
    <property type="match status" value="1"/>
</dbReference>
<dbReference type="EMBL" id="AUPL01000080">
    <property type="protein sequence ID" value="ESL12157.1"/>
    <property type="molecule type" value="Genomic_DNA"/>
</dbReference>
<dbReference type="Pfam" id="PF00175">
    <property type="entry name" value="NAD_binding_1"/>
    <property type="match status" value="1"/>
</dbReference>
<dbReference type="AlphaFoldDB" id="A0A061JEU0"/>
<evidence type="ECO:0000256" key="3">
    <source>
        <dbReference type="ARBA" id="ARBA00022630"/>
    </source>
</evidence>
<organism evidence="8 9">
    <name type="scientific">Trypanosoma rangeli SC58</name>
    <dbReference type="NCBI Taxonomy" id="429131"/>
    <lineage>
        <taxon>Eukaryota</taxon>
        <taxon>Discoba</taxon>
        <taxon>Euglenozoa</taxon>
        <taxon>Kinetoplastea</taxon>
        <taxon>Metakinetoplastina</taxon>
        <taxon>Trypanosomatida</taxon>
        <taxon>Trypanosomatidae</taxon>
        <taxon>Trypanosoma</taxon>
        <taxon>Herpetosoma</taxon>
    </lineage>
</organism>
<keyword evidence="6" id="KW-1133">Transmembrane helix</keyword>
<comment type="cofactor">
    <cofactor evidence="1">
        <name>FMN</name>
        <dbReference type="ChEBI" id="CHEBI:58210"/>
    </cofactor>
</comment>
<dbReference type="SUPFAM" id="SSF52343">
    <property type="entry name" value="Ferredoxin reductase-like, C-terminal NADP-linked domain"/>
    <property type="match status" value="1"/>
</dbReference>
<evidence type="ECO:0000256" key="6">
    <source>
        <dbReference type="SAM" id="Phobius"/>
    </source>
</evidence>
<evidence type="ECO:0000259" key="7">
    <source>
        <dbReference type="Pfam" id="PF00175"/>
    </source>
</evidence>
<dbReference type="OrthoDB" id="1856718at2759"/>
<name>A0A061JEU0_TRYRA</name>
<feature type="transmembrane region" description="Helical" evidence="6">
    <location>
        <begin position="28"/>
        <end position="50"/>
    </location>
</feature>
<keyword evidence="4" id="KW-0288">FMN</keyword>
<evidence type="ECO:0000313" key="9">
    <source>
        <dbReference type="Proteomes" id="UP000031737"/>
    </source>
</evidence>
<reference evidence="8 9" key="1">
    <citation type="submission" date="2013-07" db="EMBL/GenBank/DDBJ databases">
        <authorList>
            <person name="Stoco P.H."/>
            <person name="Wagner G."/>
            <person name="Gerber A."/>
            <person name="Zaha A."/>
            <person name="Thompson C."/>
            <person name="Bartholomeu D.C."/>
            <person name="Luckemeyer D.D."/>
            <person name="Bahia D."/>
            <person name="Loreto E."/>
            <person name="Prestes E.B."/>
            <person name="Lima F.M."/>
            <person name="Rodrigues-Luiz G."/>
            <person name="Vallejo G.A."/>
            <person name="Filho J.F."/>
            <person name="Monteiro K.M."/>
            <person name="Tyler K.M."/>
            <person name="de Almeida L.G."/>
            <person name="Ortiz M.F."/>
            <person name="Siervo M.A."/>
            <person name="de Moraes M.H."/>
            <person name="Cunha O.L."/>
            <person name="Mendonca-Neto R."/>
            <person name="Silva R."/>
            <person name="Teixeira S.M."/>
            <person name="Murta S.M."/>
            <person name="Sincero T.C."/>
            <person name="Mendes T.A."/>
            <person name="Urmenyi T.P."/>
            <person name="Silva V.G."/>
            <person name="da Rocha W.D."/>
            <person name="Andersson B."/>
            <person name="Romanha A.J."/>
            <person name="Steindel M."/>
            <person name="de Vasconcelos A.T."/>
            <person name="Grisard E.C."/>
        </authorList>
    </citation>
    <scope>NUCLEOTIDE SEQUENCE [LARGE SCALE GENOMIC DNA]</scope>
    <source>
        <strain evidence="8 9">SC58</strain>
    </source>
</reference>
<dbReference type="Proteomes" id="UP000031737">
    <property type="component" value="Unassembled WGS sequence"/>
</dbReference>
<gene>
    <name evidence="8" type="ORF">TRSC58_00080</name>
</gene>
<evidence type="ECO:0000256" key="4">
    <source>
        <dbReference type="ARBA" id="ARBA00022643"/>
    </source>
</evidence>
<keyword evidence="6" id="KW-0812">Transmembrane</keyword>
<keyword evidence="6" id="KW-0472">Membrane</keyword>
<dbReference type="VEuPathDB" id="TriTrypDB:TRSC58_00080"/>
<evidence type="ECO:0000313" key="8">
    <source>
        <dbReference type="EMBL" id="ESL12157.1"/>
    </source>
</evidence>
<dbReference type="GO" id="GO:0005829">
    <property type="term" value="C:cytosol"/>
    <property type="evidence" value="ECO:0007669"/>
    <property type="project" value="TreeGrafter"/>
</dbReference>
<dbReference type="GO" id="GO:0016491">
    <property type="term" value="F:oxidoreductase activity"/>
    <property type="evidence" value="ECO:0007669"/>
    <property type="project" value="InterPro"/>
</dbReference>
<dbReference type="PRINTS" id="PR00371">
    <property type="entry name" value="FPNCR"/>
</dbReference>
<keyword evidence="3" id="KW-0285">Flavoprotein</keyword>
<evidence type="ECO:0000256" key="5">
    <source>
        <dbReference type="ARBA" id="ARBA00022827"/>
    </source>
</evidence>
<comment type="cofactor">
    <cofactor evidence="2">
        <name>FAD</name>
        <dbReference type="ChEBI" id="CHEBI:57692"/>
    </cofactor>
</comment>
<dbReference type="GO" id="GO:0050660">
    <property type="term" value="F:flavin adenine dinucleotide binding"/>
    <property type="evidence" value="ECO:0007669"/>
    <property type="project" value="TreeGrafter"/>
</dbReference>
<sequence length="197" mass="22048">MYVGTKLFGTTLFAKMLKDATLPFNTQVVVSTTLPSLILVGAGTGIAPFVSAVHQLMRHRQNAAESKIQLPNCWVVYGARNFAELVYHRELQEALTLHAISRYDVALSRSSSEGYPKYVTDVLDSHAEELRCALLENSARLFVCGPAAALKSLRERLTNHILRLGEDDESAREQRVLLLEKKGQLMFDVWAKVNIFE</sequence>
<accession>A0A061JEU0</accession>